<dbReference type="SUPFAM" id="SSF56672">
    <property type="entry name" value="DNA/RNA polymerases"/>
    <property type="match status" value="1"/>
</dbReference>
<dbReference type="EMBL" id="AVOT02006969">
    <property type="protein sequence ID" value="MBW0482876.1"/>
    <property type="molecule type" value="Genomic_DNA"/>
</dbReference>
<dbReference type="InterPro" id="IPR043502">
    <property type="entry name" value="DNA/RNA_pol_sf"/>
</dbReference>
<dbReference type="CDD" id="cd09272">
    <property type="entry name" value="RNase_HI_RT_Ty1"/>
    <property type="match status" value="1"/>
</dbReference>
<dbReference type="PANTHER" id="PTHR11439:SF463">
    <property type="entry name" value="REVERSE TRANSCRIPTASE TY1_COPIA-TYPE DOMAIN-CONTAINING PROTEIN"/>
    <property type="match status" value="1"/>
</dbReference>
<evidence type="ECO:0000313" key="3">
    <source>
        <dbReference type="Proteomes" id="UP000765509"/>
    </source>
</evidence>
<dbReference type="PANTHER" id="PTHR11439">
    <property type="entry name" value="GAG-POL-RELATED RETROTRANSPOSON"/>
    <property type="match status" value="1"/>
</dbReference>
<gene>
    <name evidence="2" type="ORF">O181_022591</name>
</gene>
<dbReference type="AlphaFoldDB" id="A0A9Q3GWU5"/>
<protein>
    <recommendedName>
        <fullName evidence="1">Reverse transcriptase Ty1/copia-type domain-containing protein</fullName>
    </recommendedName>
</protein>
<name>A0A9Q3GWU5_9BASI</name>
<comment type="caution">
    <text evidence="2">The sequence shown here is derived from an EMBL/GenBank/DDBJ whole genome shotgun (WGS) entry which is preliminary data.</text>
</comment>
<dbReference type="Pfam" id="PF07727">
    <property type="entry name" value="RVT_2"/>
    <property type="match status" value="1"/>
</dbReference>
<feature type="domain" description="Reverse transcriptase Ty1/copia-type" evidence="1">
    <location>
        <begin position="5"/>
        <end position="238"/>
    </location>
</feature>
<keyword evidence="3" id="KW-1185">Reference proteome</keyword>
<dbReference type="OrthoDB" id="7790839at2759"/>
<evidence type="ECO:0000313" key="2">
    <source>
        <dbReference type="EMBL" id="MBW0482876.1"/>
    </source>
</evidence>
<organism evidence="2 3">
    <name type="scientific">Austropuccinia psidii MF-1</name>
    <dbReference type="NCBI Taxonomy" id="1389203"/>
    <lineage>
        <taxon>Eukaryota</taxon>
        <taxon>Fungi</taxon>
        <taxon>Dikarya</taxon>
        <taxon>Basidiomycota</taxon>
        <taxon>Pucciniomycotina</taxon>
        <taxon>Pucciniomycetes</taxon>
        <taxon>Pucciniales</taxon>
        <taxon>Sphaerophragmiaceae</taxon>
        <taxon>Austropuccinia</taxon>
    </lineage>
</organism>
<sequence length="472" mass="53352">MKELKLWEVVTITAETKLIGTTWVFKTKENAQNEILEHKARLCAQGFLQTPGIDFQKTFAPTGCLNSLRTLISFAASKNLSFEQLDIKSAFLNASLDEEVHLTIPHGLNHDKQKSCLRLKKAIYGFRQAPQAWYNQLSTWLKTVGFKAAISDPCVFYCNNHSPVWLFIHVNDIGGFGRDLTTFKQEFNTKLLGQADLILGINIHQSNDHIGLSQEHYVNSILEIYGMSNCHPVATPLIPNEHLETQTQEEIFPTPLALSQFLEKPGIRQWNAFMHVLRYLKGTADVCIIYKKNVEEQAIAYSDTNWGNCRVTRRSVSGHLILFNKGLVIWKTKKQPTVSLSSAEAEYKALCNLESEVLWFQKFSNEVKLASTPQSMTVYKDNQGCIDTANSNCNVNSRRMKHVEIQLHFIREAIKNGKITLSYTPTTSILAEFLTKSVCKPAIIRAMTGLNLLRLGETGGVKISEHFSNRLN</sequence>
<dbReference type="InterPro" id="IPR013103">
    <property type="entry name" value="RVT_2"/>
</dbReference>
<dbReference type="Proteomes" id="UP000765509">
    <property type="component" value="Unassembled WGS sequence"/>
</dbReference>
<reference evidence="2" key="1">
    <citation type="submission" date="2021-03" db="EMBL/GenBank/DDBJ databases">
        <title>Draft genome sequence of rust myrtle Austropuccinia psidii MF-1, a brazilian biotype.</title>
        <authorList>
            <person name="Quecine M.C."/>
            <person name="Pachon D.M.R."/>
            <person name="Bonatelli M.L."/>
            <person name="Correr F.H."/>
            <person name="Franceschini L.M."/>
            <person name="Leite T.F."/>
            <person name="Margarido G.R.A."/>
            <person name="Almeida C.A."/>
            <person name="Ferrarezi J.A."/>
            <person name="Labate C.A."/>
        </authorList>
    </citation>
    <scope>NUCLEOTIDE SEQUENCE</scope>
    <source>
        <strain evidence="2">MF-1</strain>
    </source>
</reference>
<accession>A0A9Q3GWU5</accession>
<proteinExistence type="predicted"/>
<evidence type="ECO:0000259" key="1">
    <source>
        <dbReference type="Pfam" id="PF07727"/>
    </source>
</evidence>